<name>A0A8T2PL91_9TELE</name>
<dbReference type="AlphaFoldDB" id="A0A8T2PL91"/>
<feature type="region of interest" description="Disordered" evidence="1">
    <location>
        <begin position="1"/>
        <end position="46"/>
    </location>
</feature>
<gene>
    <name evidence="2" type="ORF">JZ751_026733</name>
</gene>
<organism evidence="2 3">
    <name type="scientific">Albula glossodonta</name>
    <name type="common">roundjaw bonefish</name>
    <dbReference type="NCBI Taxonomy" id="121402"/>
    <lineage>
        <taxon>Eukaryota</taxon>
        <taxon>Metazoa</taxon>
        <taxon>Chordata</taxon>
        <taxon>Craniata</taxon>
        <taxon>Vertebrata</taxon>
        <taxon>Euteleostomi</taxon>
        <taxon>Actinopterygii</taxon>
        <taxon>Neopterygii</taxon>
        <taxon>Teleostei</taxon>
        <taxon>Albuliformes</taxon>
        <taxon>Albulidae</taxon>
        <taxon>Albula</taxon>
    </lineage>
</organism>
<comment type="caution">
    <text evidence="2">The sequence shown here is derived from an EMBL/GenBank/DDBJ whole genome shotgun (WGS) entry which is preliminary data.</text>
</comment>
<evidence type="ECO:0000256" key="1">
    <source>
        <dbReference type="SAM" id="MobiDB-lite"/>
    </source>
</evidence>
<keyword evidence="3" id="KW-1185">Reference proteome</keyword>
<accession>A0A8T2PL91</accession>
<proteinExistence type="predicted"/>
<evidence type="ECO:0000313" key="2">
    <source>
        <dbReference type="EMBL" id="KAG9350378.1"/>
    </source>
</evidence>
<protein>
    <submittedName>
        <fullName evidence="2">Uncharacterized protein</fullName>
    </submittedName>
</protein>
<feature type="compositionally biased region" description="Polar residues" evidence="1">
    <location>
        <begin position="1"/>
        <end position="14"/>
    </location>
</feature>
<sequence>MTTAPPNAQGSTCTRCRAHSPHSCTVPSWPGGSGPLEPETSLPSERVQRLHPGSLDRGIFADEDDLLTEEQHHCKLTLLSSSVKKCSSSPDRR</sequence>
<evidence type="ECO:0000313" key="3">
    <source>
        <dbReference type="Proteomes" id="UP000824540"/>
    </source>
</evidence>
<dbReference type="EMBL" id="JAFBMS010000008">
    <property type="protein sequence ID" value="KAG9350378.1"/>
    <property type="molecule type" value="Genomic_DNA"/>
</dbReference>
<reference evidence="2" key="1">
    <citation type="thesis" date="2021" institute="BYU ScholarsArchive" country="Provo, UT, USA">
        <title>Applications of and Algorithms for Genome Assembly and Genomic Analyses with an Emphasis on Marine Teleosts.</title>
        <authorList>
            <person name="Pickett B.D."/>
        </authorList>
    </citation>
    <scope>NUCLEOTIDE SEQUENCE</scope>
    <source>
        <strain evidence="2">HI-2016</strain>
    </source>
</reference>
<dbReference type="Proteomes" id="UP000824540">
    <property type="component" value="Unassembled WGS sequence"/>
</dbReference>